<dbReference type="EC" id="6.1.1.2" evidence="6"/>
<dbReference type="SMART" id="SM01403">
    <property type="entry name" value="Ribosomal_S10"/>
    <property type="match status" value="1"/>
</dbReference>
<dbReference type="SUPFAM" id="SSF54999">
    <property type="entry name" value="Ribosomal protein S10"/>
    <property type="match status" value="1"/>
</dbReference>
<accession>A0A9W7Y2I1</accession>
<dbReference type="GO" id="GO:0006412">
    <property type="term" value="P:translation"/>
    <property type="evidence" value="ECO:0007669"/>
    <property type="project" value="InterPro"/>
</dbReference>
<feature type="region of interest" description="Disordered" evidence="4">
    <location>
        <begin position="264"/>
        <end position="298"/>
    </location>
</feature>
<dbReference type="PANTHER" id="PTHR11700">
    <property type="entry name" value="30S RIBOSOMAL PROTEIN S10 FAMILY MEMBER"/>
    <property type="match status" value="1"/>
</dbReference>
<dbReference type="EMBL" id="JANBOJ010000099">
    <property type="protein sequence ID" value="KAJ1722702.1"/>
    <property type="molecule type" value="Genomic_DNA"/>
</dbReference>
<protein>
    <submittedName>
        <fullName evidence="6">Mitochondrial 37S ribosomal protein rsm10</fullName>
        <ecNumber evidence="6">6.1.1.2</ecNumber>
    </submittedName>
</protein>
<evidence type="ECO:0000256" key="1">
    <source>
        <dbReference type="ARBA" id="ARBA00007102"/>
    </source>
</evidence>
<keyword evidence="3" id="KW-0687">Ribonucleoprotein</keyword>
<evidence type="ECO:0000259" key="5">
    <source>
        <dbReference type="SMART" id="SM01403"/>
    </source>
</evidence>
<keyword evidence="6" id="KW-0436">Ligase</keyword>
<evidence type="ECO:0000256" key="4">
    <source>
        <dbReference type="SAM" id="MobiDB-lite"/>
    </source>
</evidence>
<name>A0A9W7Y2I1_9FUNG</name>
<evidence type="ECO:0000313" key="7">
    <source>
        <dbReference type="Proteomes" id="UP001149813"/>
    </source>
</evidence>
<comment type="similarity">
    <text evidence="1">Belongs to the universal ribosomal protein uS10 family.</text>
</comment>
<evidence type="ECO:0000256" key="3">
    <source>
        <dbReference type="ARBA" id="ARBA00023274"/>
    </source>
</evidence>
<dbReference type="HAMAP" id="MF_00508">
    <property type="entry name" value="Ribosomal_uS10"/>
    <property type="match status" value="1"/>
</dbReference>
<gene>
    <name evidence="6" type="primary">RSM10</name>
    <name evidence="6" type="ORF">LPJ53_002915</name>
</gene>
<keyword evidence="2 6" id="KW-0689">Ribosomal protein</keyword>
<dbReference type="OrthoDB" id="366214at2759"/>
<feature type="domain" description="Small ribosomal subunit protein uS10" evidence="5">
    <location>
        <begin position="82"/>
        <end position="179"/>
    </location>
</feature>
<dbReference type="GO" id="GO:0005840">
    <property type="term" value="C:ribosome"/>
    <property type="evidence" value="ECO:0007669"/>
    <property type="project" value="UniProtKB-KW"/>
</dbReference>
<feature type="compositionally biased region" description="Pro residues" evidence="4">
    <location>
        <begin position="287"/>
        <end position="298"/>
    </location>
</feature>
<dbReference type="Pfam" id="PF00338">
    <property type="entry name" value="Ribosomal_S10"/>
    <property type="match status" value="1"/>
</dbReference>
<dbReference type="AlphaFoldDB" id="A0A9W7Y2I1"/>
<dbReference type="Gene3D" id="3.30.70.600">
    <property type="entry name" value="Ribosomal protein S10 domain"/>
    <property type="match status" value="1"/>
</dbReference>
<dbReference type="InterPro" id="IPR036838">
    <property type="entry name" value="Ribosomal_uS10_dom_sf"/>
</dbReference>
<comment type="caution">
    <text evidence="6">The sequence shown here is derived from an EMBL/GenBank/DDBJ whole genome shotgun (WGS) entry which is preliminary data.</text>
</comment>
<organism evidence="6 7">
    <name type="scientific">Coemansia erecta</name>
    <dbReference type="NCBI Taxonomy" id="147472"/>
    <lineage>
        <taxon>Eukaryota</taxon>
        <taxon>Fungi</taxon>
        <taxon>Fungi incertae sedis</taxon>
        <taxon>Zoopagomycota</taxon>
        <taxon>Kickxellomycotina</taxon>
        <taxon>Kickxellomycetes</taxon>
        <taxon>Kickxellales</taxon>
        <taxon>Kickxellaceae</taxon>
        <taxon>Coemansia</taxon>
    </lineage>
</organism>
<dbReference type="InterPro" id="IPR001848">
    <property type="entry name" value="Ribosomal_uS10"/>
</dbReference>
<proteinExistence type="inferred from homology"/>
<dbReference type="InterPro" id="IPR027486">
    <property type="entry name" value="Ribosomal_uS10_dom"/>
</dbReference>
<dbReference type="GO" id="GO:1990904">
    <property type="term" value="C:ribonucleoprotein complex"/>
    <property type="evidence" value="ECO:0007669"/>
    <property type="project" value="UniProtKB-KW"/>
</dbReference>
<evidence type="ECO:0000256" key="2">
    <source>
        <dbReference type="ARBA" id="ARBA00022980"/>
    </source>
</evidence>
<feature type="compositionally biased region" description="Basic and acidic residues" evidence="4">
    <location>
        <begin position="273"/>
        <end position="282"/>
    </location>
</feature>
<dbReference type="GO" id="GO:0003735">
    <property type="term" value="F:structural constituent of ribosome"/>
    <property type="evidence" value="ECO:0007669"/>
    <property type="project" value="InterPro"/>
</dbReference>
<dbReference type="GO" id="GO:0004830">
    <property type="term" value="F:tryptophan-tRNA ligase activity"/>
    <property type="evidence" value="ECO:0007669"/>
    <property type="project" value="UniProtKB-EC"/>
</dbReference>
<keyword evidence="7" id="KW-1185">Reference proteome</keyword>
<reference evidence="6" key="1">
    <citation type="submission" date="2022-07" db="EMBL/GenBank/DDBJ databases">
        <title>Phylogenomic reconstructions and comparative analyses of Kickxellomycotina fungi.</title>
        <authorList>
            <person name="Reynolds N.K."/>
            <person name="Stajich J.E."/>
            <person name="Barry K."/>
            <person name="Grigoriev I.V."/>
            <person name="Crous P."/>
            <person name="Smith M.E."/>
        </authorList>
    </citation>
    <scope>NUCLEOTIDE SEQUENCE</scope>
    <source>
        <strain evidence="6">NBRC 32514</strain>
    </source>
</reference>
<dbReference type="Proteomes" id="UP001149813">
    <property type="component" value="Unassembled WGS sequence"/>
</dbReference>
<sequence length="298" mass="33876">MFRPATTALLRRPALAHRHQLPSIKAATKISARSAVSYTKILDKVLGINVHEKTKMVPTKDIDPMYQKPVILPSPEGVQICRVAFRSFQTHRLDFYMNFCRKAAYSMGIPCTGAVCLPRVTRRWTVLKSPFVHKSAMEVFERRTHKRLLVVRDADPEVVKLWLEYINKNIPVGIGMKYWINEYETLDVGSQIEKAMQTGDTRKVDAEALSSTKYVEGLVTRGRRRMWTTYKDLPVYDRANVEKLALDIASRLKTDPKANIEQVTREVVLGSRPPKEVKKTKELPAQSPTPPSSPETTA</sequence>
<evidence type="ECO:0000313" key="6">
    <source>
        <dbReference type="EMBL" id="KAJ1722702.1"/>
    </source>
</evidence>